<comment type="cofactor">
    <cofactor evidence="7 10">
        <name>Mg(2+)</name>
        <dbReference type="ChEBI" id="CHEBI:18420"/>
    </cofactor>
    <text evidence="7 10">Binds 1 Mg(2+) ion per subunit.</text>
</comment>
<feature type="binding site" evidence="7 10">
    <location>
        <position position="356"/>
    </location>
    <ligand>
        <name>Mg(2+)</name>
        <dbReference type="ChEBI" id="CHEBI:18420"/>
    </ligand>
</feature>
<feature type="domain" description="Glutamine amidotransferase type-2" evidence="12">
    <location>
        <begin position="11"/>
        <end position="230"/>
    </location>
</feature>
<keyword evidence="5 7" id="KW-0658">Purine biosynthesis</keyword>
<dbReference type="GO" id="GO:0051539">
    <property type="term" value="F:4 iron, 4 sulfur cluster binding"/>
    <property type="evidence" value="ECO:0007669"/>
    <property type="project" value="UniProtKB-KW"/>
</dbReference>
<evidence type="ECO:0000256" key="10">
    <source>
        <dbReference type="PIRSR" id="PIRSR000485-2"/>
    </source>
</evidence>
<feature type="binding site" evidence="7 10">
    <location>
        <position position="293"/>
    </location>
    <ligand>
        <name>Mg(2+)</name>
        <dbReference type="ChEBI" id="CHEBI:18420"/>
    </ligand>
</feature>
<dbReference type="PIRSF" id="PIRSF000485">
    <property type="entry name" value="Amd_phspho_trans"/>
    <property type="match status" value="1"/>
</dbReference>
<evidence type="ECO:0000256" key="7">
    <source>
        <dbReference type="HAMAP-Rule" id="MF_01931"/>
    </source>
</evidence>
<dbReference type="Gene3D" id="3.40.50.2020">
    <property type="match status" value="1"/>
</dbReference>
<dbReference type="AlphaFoldDB" id="A0A1M6PWV4"/>
<dbReference type="PROSITE" id="PS51278">
    <property type="entry name" value="GATASE_TYPE_2"/>
    <property type="match status" value="1"/>
</dbReference>
<dbReference type="SUPFAM" id="SSF56235">
    <property type="entry name" value="N-terminal nucleophile aminohydrolases (Ntn hydrolases)"/>
    <property type="match status" value="1"/>
</dbReference>
<dbReference type="RefSeq" id="WP_242945860.1">
    <property type="nucleotide sequence ID" value="NZ_FRAI01000017.1"/>
</dbReference>
<comment type="catalytic activity">
    <reaction evidence="7 8">
        <text>5-phospho-beta-D-ribosylamine + L-glutamate + diphosphate = 5-phospho-alpha-D-ribose 1-diphosphate + L-glutamine + H2O</text>
        <dbReference type="Rhea" id="RHEA:14905"/>
        <dbReference type="ChEBI" id="CHEBI:15377"/>
        <dbReference type="ChEBI" id="CHEBI:29985"/>
        <dbReference type="ChEBI" id="CHEBI:33019"/>
        <dbReference type="ChEBI" id="CHEBI:58017"/>
        <dbReference type="ChEBI" id="CHEBI:58359"/>
        <dbReference type="ChEBI" id="CHEBI:58681"/>
        <dbReference type="EC" id="2.4.2.14"/>
    </reaction>
</comment>
<dbReference type="InterPro" id="IPR005854">
    <property type="entry name" value="PurF"/>
</dbReference>
<keyword evidence="4 7" id="KW-0808">Transferase</keyword>
<evidence type="ECO:0000256" key="5">
    <source>
        <dbReference type="ARBA" id="ARBA00022755"/>
    </source>
</evidence>
<feature type="binding site" evidence="7 11">
    <location>
        <position position="392"/>
    </location>
    <ligand>
        <name>[4Fe-4S] cluster</name>
        <dbReference type="ChEBI" id="CHEBI:49883"/>
    </ligand>
</feature>
<gene>
    <name evidence="7" type="primary">purF</name>
    <name evidence="13" type="ORF">SAMN02745227_01577</name>
</gene>
<dbReference type="InterPro" id="IPR017932">
    <property type="entry name" value="GATase_2_dom"/>
</dbReference>
<evidence type="ECO:0000256" key="4">
    <source>
        <dbReference type="ARBA" id="ARBA00022679"/>
    </source>
</evidence>
<dbReference type="CDD" id="cd00715">
    <property type="entry name" value="GPATase_N"/>
    <property type="match status" value="1"/>
</dbReference>
<keyword evidence="7 10" id="KW-0479">Metal-binding</keyword>
<dbReference type="Gene3D" id="3.60.20.10">
    <property type="entry name" value="Glutamine Phosphoribosylpyrophosphate, subunit 1, domain 1"/>
    <property type="match status" value="1"/>
</dbReference>
<feature type="binding site" evidence="7 10">
    <location>
        <position position="355"/>
    </location>
    <ligand>
        <name>Mg(2+)</name>
        <dbReference type="ChEBI" id="CHEBI:18420"/>
    </ligand>
</feature>
<evidence type="ECO:0000256" key="11">
    <source>
        <dbReference type="PIRSR" id="PIRSR000485-3"/>
    </source>
</evidence>
<comment type="function">
    <text evidence="7">Catalyzes the formation of phosphoribosylamine from phosphoribosylpyrophosphate (PRPP) and glutamine.</text>
</comment>
<proteinExistence type="inferred from homology"/>
<dbReference type="GO" id="GO:0004044">
    <property type="term" value="F:amidophosphoribosyltransferase activity"/>
    <property type="evidence" value="ECO:0007669"/>
    <property type="project" value="UniProtKB-UniRule"/>
</dbReference>
<comment type="similarity">
    <text evidence="2 7 8">In the C-terminal section; belongs to the purine/pyrimidine phosphoribosyltransferase family.</text>
</comment>
<sequence>MIENDKFREECGIFGVFSRELEVAPLIYYGLIALQHRGQESAGIAVSNGREILQKKGLGLVDEVFRGYNLEELKGALGIGHVRYSTFGGSSLVNAQPLTFKCRLGNLSLAHNGNLVNAGEIREQLEGQGTIFQTTNDSEVIAHLLAKSTTSELEGAIISALSQVKGAYSLLIMTLDKLIAIRDPHGIRPLVLGKYHKSYVVASETCALDTIGAEFIREINPGEMVVIDKDGVFSSTIFAGKCKGFCSFEYIYFSRPDSELQGKNVHSVRKNLGKILAKNYPVQGDLVTGVPDSSLSAAAGFAEELKIPYEMGLVRNRYIGRTFIKPSQELRNIGVSLKLNPVKQLVNGKRVVMVDDSIVRGTTAKKIVNLLREAGAKEVHVRISAPPVRFPCHLGIDTSSKGELLANSRDVEKMREIIGADSLAFLTEKELLEGIGFTDGLCTGCFTGDYPVQIKGGKKLEI</sequence>
<dbReference type="EMBL" id="FRAI01000017">
    <property type="protein sequence ID" value="SHK12445.1"/>
    <property type="molecule type" value="Genomic_DNA"/>
</dbReference>
<comment type="cofactor">
    <cofactor evidence="7 11">
        <name>[4Fe-4S] cluster</name>
        <dbReference type="ChEBI" id="CHEBI:49883"/>
    </cofactor>
    <text evidence="7 11">Binds 1 [4Fe-4S] cluster per subunit.</text>
</comment>
<dbReference type="NCBIfam" id="TIGR01134">
    <property type="entry name" value="purF"/>
    <property type="match status" value="1"/>
</dbReference>
<keyword evidence="3 7" id="KW-0328">Glycosyltransferase</keyword>
<dbReference type="STRING" id="1120989.SAMN02745227_01577"/>
<dbReference type="UniPathway" id="UPA00074">
    <property type="reaction ID" value="UER00124"/>
</dbReference>
<evidence type="ECO:0000313" key="13">
    <source>
        <dbReference type="EMBL" id="SHK12445.1"/>
    </source>
</evidence>
<keyword evidence="7 10" id="KW-0460">Magnesium</keyword>
<dbReference type="SUPFAM" id="SSF53271">
    <property type="entry name" value="PRTase-like"/>
    <property type="match status" value="1"/>
</dbReference>
<evidence type="ECO:0000313" key="14">
    <source>
        <dbReference type="Proteomes" id="UP000243547"/>
    </source>
</evidence>
<name>A0A1M6PWV4_9FIRM</name>
<evidence type="ECO:0000259" key="12">
    <source>
        <dbReference type="PROSITE" id="PS51278"/>
    </source>
</evidence>
<evidence type="ECO:0000256" key="1">
    <source>
        <dbReference type="ARBA" id="ARBA00005209"/>
    </source>
</evidence>
<keyword evidence="7 11" id="KW-0408">Iron</keyword>
<protein>
    <recommendedName>
        <fullName evidence="7">Amidophosphoribosyltransferase</fullName>
        <shortName evidence="7">ATase</shortName>
        <ecNumber evidence="7">2.4.2.14</ecNumber>
    </recommendedName>
    <alternativeName>
        <fullName evidence="7">Glutamine phosphoribosylpyrophosphate amidotransferase</fullName>
        <shortName evidence="7">GPATase</shortName>
    </alternativeName>
</protein>
<dbReference type="Proteomes" id="UP000243547">
    <property type="component" value="Unassembled WGS sequence"/>
</dbReference>
<dbReference type="InterPro" id="IPR000836">
    <property type="entry name" value="PRTase_dom"/>
</dbReference>
<dbReference type="Pfam" id="PF00156">
    <property type="entry name" value="Pribosyltran"/>
    <property type="match status" value="1"/>
</dbReference>
<organism evidence="13 14">
    <name type="scientific">Anaerobranca californiensis DSM 14826</name>
    <dbReference type="NCBI Taxonomy" id="1120989"/>
    <lineage>
        <taxon>Bacteria</taxon>
        <taxon>Bacillati</taxon>
        <taxon>Bacillota</taxon>
        <taxon>Clostridia</taxon>
        <taxon>Eubacteriales</taxon>
        <taxon>Proteinivoracaceae</taxon>
        <taxon>Anaerobranca</taxon>
    </lineage>
</organism>
<keyword evidence="14" id="KW-1185">Reference proteome</keyword>
<dbReference type="PANTHER" id="PTHR11907">
    <property type="entry name" value="AMIDOPHOSPHORIBOSYLTRANSFERASE"/>
    <property type="match status" value="1"/>
</dbReference>
<dbReference type="InterPro" id="IPR029057">
    <property type="entry name" value="PRTase-like"/>
</dbReference>
<dbReference type="EC" id="2.4.2.14" evidence="7"/>
<dbReference type="HAMAP" id="MF_01931">
    <property type="entry name" value="PurF"/>
    <property type="match status" value="1"/>
</dbReference>
<evidence type="ECO:0000256" key="8">
    <source>
        <dbReference type="PIRNR" id="PIRNR000485"/>
    </source>
</evidence>
<keyword evidence="7" id="KW-0004">4Fe-4S</keyword>
<dbReference type="GO" id="GO:0009113">
    <property type="term" value="P:purine nucleobase biosynthetic process"/>
    <property type="evidence" value="ECO:0007669"/>
    <property type="project" value="UniProtKB-UniRule"/>
</dbReference>
<dbReference type="GO" id="GO:0006189">
    <property type="term" value="P:'de novo' IMP biosynthetic process"/>
    <property type="evidence" value="ECO:0007669"/>
    <property type="project" value="UniProtKB-UniRule"/>
</dbReference>
<evidence type="ECO:0000256" key="6">
    <source>
        <dbReference type="ARBA" id="ARBA00022962"/>
    </source>
</evidence>
<feature type="binding site" evidence="7 11">
    <location>
        <position position="445"/>
    </location>
    <ligand>
        <name>[4Fe-4S] cluster</name>
        <dbReference type="ChEBI" id="CHEBI:49883"/>
    </ligand>
</feature>
<keyword evidence="6 7" id="KW-0315">Glutamine amidotransferase</keyword>
<comment type="pathway">
    <text evidence="1 7 8">Purine metabolism; IMP biosynthesis via de novo pathway; N(1)-(5-phospho-D-ribosyl)glycinamide from 5-phospho-alpha-D-ribose 1-diphosphate: step 1/2.</text>
</comment>
<dbReference type="InterPro" id="IPR035584">
    <property type="entry name" value="PurF_N"/>
</dbReference>
<dbReference type="Pfam" id="PF13522">
    <property type="entry name" value="GATase_6"/>
    <property type="match status" value="1"/>
</dbReference>
<reference evidence="14" key="1">
    <citation type="submission" date="2016-11" db="EMBL/GenBank/DDBJ databases">
        <authorList>
            <person name="Varghese N."/>
            <person name="Submissions S."/>
        </authorList>
    </citation>
    <scope>NUCLEOTIDE SEQUENCE [LARGE SCALE GENOMIC DNA]</scope>
    <source>
        <strain evidence="14">DSM 14826</strain>
    </source>
</reference>
<feature type="active site" description="Nucleophile" evidence="7 9">
    <location>
        <position position="11"/>
    </location>
</feature>
<dbReference type="InterPro" id="IPR029055">
    <property type="entry name" value="Ntn_hydrolases_N"/>
</dbReference>
<evidence type="ECO:0000256" key="9">
    <source>
        <dbReference type="PIRSR" id="PIRSR000485-1"/>
    </source>
</evidence>
<evidence type="ECO:0000256" key="3">
    <source>
        <dbReference type="ARBA" id="ARBA00022676"/>
    </source>
</evidence>
<dbReference type="CDD" id="cd06223">
    <property type="entry name" value="PRTases_typeI"/>
    <property type="match status" value="1"/>
</dbReference>
<keyword evidence="7 11" id="KW-0411">Iron-sulfur</keyword>
<evidence type="ECO:0000256" key="2">
    <source>
        <dbReference type="ARBA" id="ARBA00010138"/>
    </source>
</evidence>
<feature type="binding site" evidence="7 11">
    <location>
        <position position="246"/>
    </location>
    <ligand>
        <name>[4Fe-4S] cluster</name>
        <dbReference type="ChEBI" id="CHEBI:49883"/>
    </ligand>
</feature>
<dbReference type="GO" id="GO:0000287">
    <property type="term" value="F:magnesium ion binding"/>
    <property type="evidence" value="ECO:0007669"/>
    <property type="project" value="UniProtKB-UniRule"/>
</dbReference>
<feature type="binding site" evidence="7 11">
    <location>
        <position position="442"/>
    </location>
    <ligand>
        <name>[4Fe-4S] cluster</name>
        <dbReference type="ChEBI" id="CHEBI:49883"/>
    </ligand>
</feature>
<accession>A0A1M6PWV4</accession>